<feature type="region of interest" description="Disordered" evidence="1">
    <location>
        <begin position="54"/>
        <end position="79"/>
    </location>
</feature>
<dbReference type="EMBL" id="BK002969">
    <property type="protein sequence ID" value="DAA03169.1"/>
    <property type="molecule type" value="Genomic_DNA"/>
</dbReference>
<gene>
    <name evidence="2" type="ORF">HDC16921</name>
</gene>
<organism evidence="2">
    <name type="scientific">Drosophila melanogaster</name>
    <name type="common">Fruit fly</name>
    <dbReference type="NCBI Taxonomy" id="7227"/>
    <lineage>
        <taxon>Eukaryota</taxon>
        <taxon>Metazoa</taxon>
        <taxon>Ecdysozoa</taxon>
        <taxon>Arthropoda</taxon>
        <taxon>Hexapoda</taxon>
        <taxon>Insecta</taxon>
        <taxon>Pterygota</taxon>
        <taxon>Neoptera</taxon>
        <taxon>Endopterygota</taxon>
        <taxon>Diptera</taxon>
        <taxon>Brachycera</taxon>
        <taxon>Muscomorpha</taxon>
        <taxon>Ephydroidea</taxon>
        <taxon>Drosophilidae</taxon>
        <taxon>Drosophila</taxon>
        <taxon>Sophophora</taxon>
    </lineage>
</organism>
<sequence>MGLFLPSKDQRLAREETGGLTSSGFECRVSATSFINVSIVRRQATIKTNPLQAANRGKRWVEHSSGRRGKAQEKQKAARSPSVSCGWLLGKKSAKTRVDNWQLESESETCSMLTWNFPDFPLLLSTYSSATHGWQDTK</sequence>
<dbReference type="AlphaFoldDB" id="Q6IIU7"/>
<reference evidence="2" key="1">
    <citation type="journal article" date="2003" name="Genome Biol.">
        <title>An integrated gene annotation and transcriptional profiling approach towards the full gene content of the Drosophila genome.</title>
        <authorList>
            <person name="Hild M."/>
            <person name="Beckmann B."/>
            <person name="Haas S.A."/>
            <person name="Koch B."/>
            <person name="Solovyev V."/>
            <person name="Busold C."/>
            <person name="Fellenberg K."/>
            <person name="Boutros M."/>
            <person name="Vingron M."/>
            <person name="Sauer F."/>
            <person name="Hoheisel J.D."/>
            <person name="Paro R."/>
        </authorList>
    </citation>
    <scope>NUCLEOTIDE SEQUENCE</scope>
</reference>
<evidence type="ECO:0000256" key="1">
    <source>
        <dbReference type="SAM" id="MobiDB-lite"/>
    </source>
</evidence>
<accession>Q6IIU7</accession>
<proteinExistence type="predicted"/>
<feature type="compositionally biased region" description="Basic and acidic residues" evidence="1">
    <location>
        <begin position="59"/>
        <end position="76"/>
    </location>
</feature>
<name>Q6IIU7_DROME</name>
<evidence type="ECO:0000313" key="2">
    <source>
        <dbReference type="EMBL" id="DAA03169.1"/>
    </source>
</evidence>
<protein>
    <submittedName>
        <fullName evidence="2">HDC16921</fullName>
    </submittedName>
</protein>